<evidence type="ECO:0000313" key="2">
    <source>
        <dbReference type="Proteomes" id="UP000562395"/>
    </source>
</evidence>
<protein>
    <recommendedName>
        <fullName evidence="3">PqqD family protein</fullName>
    </recommendedName>
</protein>
<keyword evidence="2" id="KW-1185">Reference proteome</keyword>
<reference evidence="1 2" key="1">
    <citation type="submission" date="2020-08" db="EMBL/GenBank/DDBJ databases">
        <title>Genomic Encyclopedia of Type Strains, Phase IV (KMG-IV): sequencing the most valuable type-strain genomes for metagenomic binning, comparative biology and taxonomic classification.</title>
        <authorList>
            <person name="Goeker M."/>
        </authorList>
    </citation>
    <scope>NUCLEOTIDE SEQUENCE [LARGE SCALE GENOMIC DNA]</scope>
    <source>
        <strain evidence="1 2">DSM 14552</strain>
    </source>
</reference>
<comment type="caution">
    <text evidence="1">The sequence shown here is derived from an EMBL/GenBank/DDBJ whole genome shotgun (WGS) entry which is preliminary data.</text>
</comment>
<dbReference type="Proteomes" id="UP000562395">
    <property type="component" value="Unassembled WGS sequence"/>
</dbReference>
<dbReference type="InterPro" id="IPR008792">
    <property type="entry name" value="PQQD"/>
</dbReference>
<evidence type="ECO:0000313" key="1">
    <source>
        <dbReference type="EMBL" id="MBB3860091.1"/>
    </source>
</evidence>
<dbReference type="Pfam" id="PF05402">
    <property type="entry name" value="PqqD"/>
    <property type="match status" value="1"/>
</dbReference>
<accession>A0A7W5ZUB5</accession>
<dbReference type="Gene3D" id="1.10.10.1150">
    <property type="entry name" value="Coenzyme PQQ synthesis protein D (PqqD)"/>
    <property type="match status" value="1"/>
</dbReference>
<dbReference type="AlphaFoldDB" id="A0A7W5ZUB5"/>
<evidence type="ECO:0008006" key="3">
    <source>
        <dbReference type="Google" id="ProtNLM"/>
    </source>
</evidence>
<dbReference type="EMBL" id="JACICY010000002">
    <property type="protein sequence ID" value="MBB3860091.1"/>
    <property type="molecule type" value="Genomic_DNA"/>
</dbReference>
<dbReference type="InterPro" id="IPR041881">
    <property type="entry name" value="PqqD_sf"/>
</dbReference>
<organism evidence="1 2">
    <name type="scientific">Novosphingobium hassiacum</name>
    <dbReference type="NCBI Taxonomy" id="173676"/>
    <lineage>
        <taxon>Bacteria</taxon>
        <taxon>Pseudomonadati</taxon>
        <taxon>Pseudomonadota</taxon>
        <taxon>Alphaproteobacteria</taxon>
        <taxon>Sphingomonadales</taxon>
        <taxon>Sphingomonadaceae</taxon>
        <taxon>Novosphingobium</taxon>
    </lineage>
</organism>
<sequence>MSRTLRKVESTFCATEVDGELVMIHVDTGKFFSMKGVSLDIWQKLDRIDDLDLICAELQHEYGISPEECSNSVSSFADQLVAAGFASES</sequence>
<proteinExistence type="predicted"/>
<name>A0A7W5ZUB5_9SPHN</name>
<dbReference type="RefSeq" id="WP_183612335.1">
    <property type="nucleotide sequence ID" value="NZ_JACICY010000002.1"/>
</dbReference>
<gene>
    <name evidence="1" type="ORF">GGQ88_001352</name>
</gene>